<feature type="transmembrane region" description="Helical" evidence="6">
    <location>
        <begin position="183"/>
        <end position="205"/>
    </location>
</feature>
<dbReference type="InterPro" id="IPR019108">
    <property type="entry name" value="Caa3_assmbl_CtaG-rel"/>
</dbReference>
<dbReference type="Pfam" id="PF09678">
    <property type="entry name" value="Caa3_CtaG"/>
    <property type="match status" value="1"/>
</dbReference>
<evidence type="ECO:0000256" key="5">
    <source>
        <dbReference type="ARBA" id="ARBA00023136"/>
    </source>
</evidence>
<evidence type="ECO:0000256" key="1">
    <source>
        <dbReference type="ARBA" id="ARBA00004651"/>
    </source>
</evidence>
<comment type="caution">
    <text evidence="7">The sequence shown here is derived from an EMBL/GenBank/DDBJ whole genome shotgun (WGS) entry which is preliminary data.</text>
</comment>
<evidence type="ECO:0000256" key="3">
    <source>
        <dbReference type="ARBA" id="ARBA00022692"/>
    </source>
</evidence>
<feature type="transmembrane region" description="Helical" evidence="6">
    <location>
        <begin position="45"/>
        <end position="66"/>
    </location>
</feature>
<comment type="subcellular location">
    <subcellularLocation>
        <location evidence="1">Cell membrane</location>
        <topology evidence="1">Multi-pass membrane protein</topology>
    </subcellularLocation>
</comment>
<evidence type="ECO:0000256" key="4">
    <source>
        <dbReference type="ARBA" id="ARBA00022989"/>
    </source>
</evidence>
<keyword evidence="5 6" id="KW-0472">Membrane</keyword>
<evidence type="ECO:0000313" key="7">
    <source>
        <dbReference type="EMBL" id="MDQ0377148.1"/>
    </source>
</evidence>
<protein>
    <submittedName>
        <fullName evidence="7">Cytochrome c oxidase assembly factor CtaG</fullName>
    </submittedName>
</protein>
<dbReference type="EMBL" id="JAUSUT010000001">
    <property type="protein sequence ID" value="MDQ0377148.1"/>
    <property type="molecule type" value="Genomic_DNA"/>
</dbReference>
<feature type="transmembrane region" description="Helical" evidence="6">
    <location>
        <begin position="78"/>
        <end position="102"/>
    </location>
</feature>
<feature type="transmembrane region" description="Helical" evidence="6">
    <location>
        <begin position="154"/>
        <end position="171"/>
    </location>
</feature>
<evidence type="ECO:0000256" key="6">
    <source>
        <dbReference type="SAM" id="Phobius"/>
    </source>
</evidence>
<name>A0ABU0EPC5_9PSEU</name>
<evidence type="ECO:0000256" key="2">
    <source>
        <dbReference type="ARBA" id="ARBA00022475"/>
    </source>
</evidence>
<feature type="transmembrane region" description="Helical" evidence="6">
    <location>
        <begin position="230"/>
        <end position="256"/>
    </location>
</feature>
<keyword evidence="3 6" id="KW-0812">Transmembrane</keyword>
<proteinExistence type="predicted"/>
<feature type="transmembrane region" description="Helical" evidence="6">
    <location>
        <begin position="12"/>
        <end position="33"/>
    </location>
</feature>
<reference evidence="7 8" key="1">
    <citation type="submission" date="2023-07" db="EMBL/GenBank/DDBJ databases">
        <title>Sequencing the genomes of 1000 actinobacteria strains.</title>
        <authorList>
            <person name="Klenk H.-P."/>
        </authorList>
    </citation>
    <scope>NUCLEOTIDE SEQUENCE [LARGE SCALE GENOMIC DNA]</scope>
    <source>
        <strain evidence="7 8">DSM 45805</strain>
    </source>
</reference>
<keyword evidence="8" id="KW-1185">Reference proteome</keyword>
<accession>A0ABU0EPC5</accession>
<sequence>MSPLSADRIFSAWTADVPALVFVVLLGAGYLWAARRTRPWPPSRTVAFLAGLATVLLVTCSFLGVYDDVLFWPRAVQVVVLLMITPLLLALGAPITLLLAVVPGERLRRWGRGPLARALTFPLVISVLLIVPPLVIYLTPLYELTLRHAAVDELVRLVLLGCGFAYFWTRLRVDPTPREDHHLVSFAISFTEVIVDAALGLVLWLGPLRAAGYYEALGRTWGPDLRTDQIIGAGILWIGGDLAGLPFVGALALRWLRADERQAKIADEEPAPQGLWWENDPALAERFKRDR</sequence>
<gene>
    <name evidence="7" type="ORF">FB470_001142</name>
</gene>
<keyword evidence="4 6" id="KW-1133">Transmembrane helix</keyword>
<dbReference type="Proteomes" id="UP001229651">
    <property type="component" value="Unassembled WGS sequence"/>
</dbReference>
<feature type="transmembrane region" description="Helical" evidence="6">
    <location>
        <begin position="123"/>
        <end position="142"/>
    </location>
</feature>
<evidence type="ECO:0000313" key="8">
    <source>
        <dbReference type="Proteomes" id="UP001229651"/>
    </source>
</evidence>
<keyword evidence="2" id="KW-1003">Cell membrane</keyword>
<organism evidence="7 8">
    <name type="scientific">Amycolatopsis thermophila</name>
    <dbReference type="NCBI Taxonomy" id="206084"/>
    <lineage>
        <taxon>Bacteria</taxon>
        <taxon>Bacillati</taxon>
        <taxon>Actinomycetota</taxon>
        <taxon>Actinomycetes</taxon>
        <taxon>Pseudonocardiales</taxon>
        <taxon>Pseudonocardiaceae</taxon>
        <taxon>Amycolatopsis</taxon>
    </lineage>
</organism>